<proteinExistence type="predicted"/>
<dbReference type="AlphaFoldDB" id="A0AAV7XST1"/>
<dbReference type="EMBL" id="JAPTSV010000006">
    <property type="protein sequence ID" value="KAJ1526561.1"/>
    <property type="molecule type" value="Genomic_DNA"/>
</dbReference>
<dbReference type="Proteomes" id="UP001075354">
    <property type="component" value="Chromosome 6"/>
</dbReference>
<gene>
    <name evidence="1" type="ORF">ONE63_008148</name>
</gene>
<evidence type="ECO:0000313" key="2">
    <source>
        <dbReference type="Proteomes" id="UP001075354"/>
    </source>
</evidence>
<name>A0AAV7XST1_9NEOP</name>
<keyword evidence="2" id="KW-1185">Reference proteome</keyword>
<comment type="caution">
    <text evidence="1">The sequence shown here is derived from an EMBL/GenBank/DDBJ whole genome shotgun (WGS) entry which is preliminary data.</text>
</comment>
<organism evidence="1 2">
    <name type="scientific">Megalurothrips usitatus</name>
    <name type="common">bean blossom thrips</name>
    <dbReference type="NCBI Taxonomy" id="439358"/>
    <lineage>
        <taxon>Eukaryota</taxon>
        <taxon>Metazoa</taxon>
        <taxon>Ecdysozoa</taxon>
        <taxon>Arthropoda</taxon>
        <taxon>Hexapoda</taxon>
        <taxon>Insecta</taxon>
        <taxon>Pterygota</taxon>
        <taxon>Neoptera</taxon>
        <taxon>Paraneoptera</taxon>
        <taxon>Thysanoptera</taxon>
        <taxon>Terebrantia</taxon>
        <taxon>Thripoidea</taxon>
        <taxon>Thripidae</taxon>
        <taxon>Megalurothrips</taxon>
    </lineage>
</organism>
<protein>
    <submittedName>
        <fullName evidence="1">Uncharacterized protein</fullName>
    </submittedName>
</protein>
<accession>A0AAV7XST1</accession>
<evidence type="ECO:0000313" key="1">
    <source>
        <dbReference type="EMBL" id="KAJ1526561.1"/>
    </source>
</evidence>
<reference evidence="1" key="1">
    <citation type="submission" date="2022-12" db="EMBL/GenBank/DDBJ databases">
        <title>Chromosome-level genome assembly of the bean flower thrips Megalurothrips usitatus.</title>
        <authorList>
            <person name="Ma L."/>
            <person name="Liu Q."/>
            <person name="Li H."/>
            <person name="Cai W."/>
        </authorList>
    </citation>
    <scope>NUCLEOTIDE SEQUENCE</scope>
    <source>
        <strain evidence="1">Cailab_2022a</strain>
    </source>
</reference>
<sequence length="166" mass="19445">MVSFAACDIHMLRDMDGEYVIKEFSLYSPLWDITMCSEVFAPPYDVTLVPQPYRRQNQYVTNFVHGQQWQYGDKPYPEYSDIIRHWTSLYSRIYVKGLEKKRLLGSIVTPEVDVINVEILGCPKLSKLSRLFVPWHCKQHATKPIHTCVVENAIRIGLWYVMNICI</sequence>